<dbReference type="NCBIfam" id="NF041824">
    <property type="entry name" value="daptide_HExxH"/>
    <property type="match status" value="1"/>
</dbReference>
<keyword evidence="1" id="KW-1133">Transmembrane helix</keyword>
<feature type="transmembrane region" description="Helical" evidence="1">
    <location>
        <begin position="159"/>
        <end position="179"/>
    </location>
</feature>
<dbReference type="Proteomes" id="UP001589747">
    <property type="component" value="Unassembled WGS sequence"/>
</dbReference>
<dbReference type="InterPro" id="IPR049694">
    <property type="entry name" value="Daptide_HExxH"/>
</dbReference>
<evidence type="ECO:0000256" key="1">
    <source>
        <dbReference type="SAM" id="Phobius"/>
    </source>
</evidence>
<feature type="transmembrane region" description="Helical" evidence="1">
    <location>
        <begin position="125"/>
        <end position="147"/>
    </location>
</feature>
<dbReference type="InterPro" id="IPR001193">
    <property type="entry name" value="MBTPS2"/>
</dbReference>
<gene>
    <name evidence="2" type="primary">mpaP</name>
    <name evidence="2" type="ORF">ACFFSY_03640</name>
</gene>
<feature type="transmembrane region" description="Helical" evidence="1">
    <location>
        <begin position="359"/>
        <end position="383"/>
    </location>
</feature>
<protein>
    <submittedName>
        <fullName evidence="2">Daptide biosynthesis intramembrane metalloprotease</fullName>
    </submittedName>
</protein>
<dbReference type="GO" id="GO:0008237">
    <property type="term" value="F:metallopeptidase activity"/>
    <property type="evidence" value="ECO:0007669"/>
    <property type="project" value="UniProtKB-KW"/>
</dbReference>
<name>A0ABV5KIG0_9BACL</name>
<evidence type="ECO:0000313" key="2">
    <source>
        <dbReference type="EMBL" id="MFB9325013.1"/>
    </source>
</evidence>
<dbReference type="PANTHER" id="PTHR13325:SF3">
    <property type="entry name" value="MEMBRANE-BOUND TRANSCRIPTION FACTOR SITE-2 PROTEASE"/>
    <property type="match status" value="1"/>
</dbReference>
<reference evidence="2 3" key="1">
    <citation type="submission" date="2024-09" db="EMBL/GenBank/DDBJ databases">
        <authorList>
            <person name="Sun Q."/>
            <person name="Mori K."/>
        </authorList>
    </citation>
    <scope>NUCLEOTIDE SEQUENCE [LARGE SCALE GENOMIC DNA]</scope>
    <source>
        <strain evidence="2 3">TISTR 2452</strain>
    </source>
</reference>
<dbReference type="PANTHER" id="PTHR13325">
    <property type="entry name" value="PROTEASE M50 MEMBRANE-BOUND TRANSCRIPTION FACTOR SITE 2 PROTEASE"/>
    <property type="match status" value="1"/>
</dbReference>
<proteinExistence type="predicted"/>
<keyword evidence="2" id="KW-0378">Hydrolase</keyword>
<organism evidence="2 3">
    <name type="scientific">Paenibacillus aurantiacus</name>
    <dbReference type="NCBI Taxonomy" id="1936118"/>
    <lineage>
        <taxon>Bacteria</taxon>
        <taxon>Bacillati</taxon>
        <taxon>Bacillota</taxon>
        <taxon>Bacilli</taxon>
        <taxon>Bacillales</taxon>
        <taxon>Paenibacillaceae</taxon>
        <taxon>Paenibacillus</taxon>
    </lineage>
</organism>
<dbReference type="EMBL" id="JBHMDO010000008">
    <property type="protein sequence ID" value="MFB9325013.1"/>
    <property type="molecule type" value="Genomic_DNA"/>
</dbReference>
<feature type="transmembrane region" description="Helical" evidence="1">
    <location>
        <begin position="333"/>
        <end position="353"/>
    </location>
</feature>
<keyword evidence="1" id="KW-0812">Transmembrane</keyword>
<feature type="transmembrane region" description="Helical" evidence="1">
    <location>
        <begin position="199"/>
        <end position="219"/>
    </location>
</feature>
<accession>A0ABV5KIG0</accession>
<feature type="transmembrane region" description="Helical" evidence="1">
    <location>
        <begin position="260"/>
        <end position="279"/>
    </location>
</feature>
<keyword evidence="2" id="KW-0482">Metalloprotease</keyword>
<keyword evidence="1" id="KW-0472">Membrane</keyword>
<comment type="caution">
    <text evidence="2">The sequence shown here is derived from an EMBL/GenBank/DDBJ whole genome shotgun (WGS) entry which is preliminary data.</text>
</comment>
<feature type="transmembrane region" description="Helical" evidence="1">
    <location>
        <begin position="226"/>
        <end position="248"/>
    </location>
</feature>
<evidence type="ECO:0000313" key="3">
    <source>
        <dbReference type="Proteomes" id="UP001589747"/>
    </source>
</evidence>
<sequence length="393" mass="44924">MELTSHIEIHEIENNCFLVQHKFNNKYVKMGRREAEFLQFLTTEEAAEERDRDYDGELTEPERVYLMDKFKEWGFLDSGAEADAQEAARPGKWQFNWRSSDITTIKFLTVNPDQWLNRMLPLFRLLLHPAAIACYVLLIAAAGGLLIRDVHLQSAIQTAGLGMWSYAAIYGMLLLTTAIHEVAHGMVCKYYGGRVKQMGAMLFYFNLAMFCDVSDTYVFKRRRHKLAVLFAGIFSQWVMSSLGILTYYGLQGFGVDAPLLLYYGIANLGLSFINMLPLVKLDGYWMLSHGLGIANLRTKAFRAFFRMLLFWRRNGANEAQTVAPTTARERSILVAYGFAAALFTPCFWIWGLYNVQQRLYDWMGMASLLITACIAGMLLYHLAKFVTTMRKPA</sequence>
<keyword evidence="3" id="KW-1185">Reference proteome</keyword>
<dbReference type="RefSeq" id="WP_377490021.1">
    <property type="nucleotide sequence ID" value="NZ_JBHMDO010000008.1"/>
</dbReference>
<keyword evidence="2" id="KW-0645">Protease</keyword>